<comment type="caution">
    <text evidence="3">The sequence shown here is derived from an EMBL/GenBank/DDBJ whole genome shotgun (WGS) entry which is preliminary data.</text>
</comment>
<accession>A0A4R0ULQ9</accession>
<evidence type="ECO:0000259" key="2">
    <source>
        <dbReference type="Pfam" id="PF13248"/>
    </source>
</evidence>
<dbReference type="Pfam" id="PF13248">
    <property type="entry name" value="Zn_ribbon_3"/>
    <property type="match status" value="1"/>
</dbReference>
<protein>
    <recommendedName>
        <fullName evidence="2">Putative zinc-ribbon domain-containing protein</fullName>
    </recommendedName>
</protein>
<organism evidence="3 6">
    <name type="scientific">Bifidobacterium longum subsp. longum</name>
    <dbReference type="NCBI Taxonomy" id="1679"/>
    <lineage>
        <taxon>Bacteria</taxon>
        <taxon>Bacillati</taxon>
        <taxon>Actinomycetota</taxon>
        <taxon>Actinomycetes</taxon>
        <taxon>Bifidobacteriales</taxon>
        <taxon>Bifidobacteriaceae</taxon>
        <taxon>Bifidobacterium</taxon>
    </lineage>
</organism>
<reference evidence="3" key="2">
    <citation type="submission" date="2019-02" db="EMBL/GenBank/DDBJ databases">
        <authorList>
            <person name="Odamaki T."/>
        </authorList>
    </citation>
    <scope>NUCLEOTIDE SEQUENCE</scope>
    <source>
        <strain evidence="3">MCC10100</strain>
        <strain evidence="4">MCC10126</strain>
    </source>
</reference>
<evidence type="ECO:0000313" key="5">
    <source>
        <dbReference type="Proteomes" id="UP000291501"/>
    </source>
</evidence>
<proteinExistence type="predicted"/>
<evidence type="ECO:0000313" key="3">
    <source>
        <dbReference type="EMBL" id="TCF37234.1"/>
    </source>
</evidence>
<dbReference type="Proteomes" id="UP000294241">
    <property type="component" value="Unassembled WGS sequence"/>
</dbReference>
<feature type="region of interest" description="Disordered" evidence="1">
    <location>
        <begin position="377"/>
        <end position="408"/>
    </location>
</feature>
<evidence type="ECO:0000313" key="4">
    <source>
        <dbReference type="EMBL" id="TCF82300.1"/>
    </source>
</evidence>
<gene>
    <name evidence="3" type="ORF">MCC10100_1999</name>
    <name evidence="4" type="ORF">MCC10126_1287</name>
</gene>
<sequence length="408" mass="45550">MAMIMCPDCGTSISDKALTCPYCGYAGNDPATPIADQSIGYEVVPRIKMSIERWDPKSRSLTEETSEMPIQARRAVARWLGSLKDWESLQVVAPALVGFVKEFLGDDKVRMVADLPAEIMRMVKEGRLRFRPDSEGRIMPFVYDDKGIYKQVRLNMETVPPDVTNAMRQLETQAALSMVLAEVRSLRDQLEGIRIGLQNDRLALAEGAWDKLMQAREVEDSRLRDALIMQALSSATDAKRTLMRNFTQNANYLIEQSDIDLNRNPLALVRRLGESLNGNEHIHQAAADAFDDLVQITNVVRVEGEGYSMLGQERAARACLDQFSEFIKANGLDEDTLLVIDGGLPSERKMPELVDQFAELSKRISLLGGMSLEQGIPSGLLEPYRPRPDGASAITDKETEDEPIQEED</sequence>
<dbReference type="InterPro" id="IPR059113">
    <property type="entry name" value="Znf_ribbon"/>
</dbReference>
<dbReference type="Proteomes" id="UP000291501">
    <property type="component" value="Unassembled WGS sequence"/>
</dbReference>
<dbReference type="EMBL" id="SHST01000037">
    <property type="protein sequence ID" value="TCF37234.1"/>
    <property type="molecule type" value="Genomic_DNA"/>
</dbReference>
<evidence type="ECO:0000313" key="6">
    <source>
        <dbReference type="Proteomes" id="UP000294241"/>
    </source>
</evidence>
<dbReference type="EMBL" id="SHTN01000023">
    <property type="protein sequence ID" value="TCF82300.1"/>
    <property type="molecule type" value="Genomic_DNA"/>
</dbReference>
<feature type="compositionally biased region" description="Acidic residues" evidence="1">
    <location>
        <begin position="398"/>
        <end position="408"/>
    </location>
</feature>
<reference evidence="5 6" key="1">
    <citation type="journal article" date="2018" name="Sci. Rep.">
        <title>Genomic diversity and distribution of Bifidobacterium longum subsp. longum across the human lifespan.</title>
        <authorList>
            <person name="Odamaki T."/>
            <person name="Bottacini F."/>
            <person name="Kato K."/>
            <person name="Mitsuyama E."/>
            <person name="Yoshida K."/>
            <person name="Horigome A."/>
            <person name="Xiao J.Z."/>
            <person name="van Sinderen D."/>
        </authorList>
    </citation>
    <scope>NUCLEOTIDE SEQUENCE [LARGE SCALE GENOMIC DNA]</scope>
    <source>
        <strain evidence="3 6">MCC10100</strain>
        <strain evidence="4 5">MCC10126</strain>
    </source>
</reference>
<evidence type="ECO:0000256" key="1">
    <source>
        <dbReference type="SAM" id="MobiDB-lite"/>
    </source>
</evidence>
<name>A0A4R0ULQ9_BIFLL</name>
<dbReference type="AlphaFoldDB" id="A0A4R0ULQ9"/>
<feature type="domain" description="Putative zinc-ribbon" evidence="2">
    <location>
        <begin position="3"/>
        <end position="25"/>
    </location>
</feature>